<evidence type="ECO:0000313" key="10">
    <source>
        <dbReference type="Proteomes" id="UP001183607"/>
    </source>
</evidence>
<keyword evidence="5 7" id="KW-0472">Membrane</keyword>
<dbReference type="GO" id="GO:0005886">
    <property type="term" value="C:plasma membrane"/>
    <property type="evidence" value="ECO:0007669"/>
    <property type="project" value="UniProtKB-SubCell"/>
</dbReference>
<dbReference type="PANTHER" id="PTHR35007">
    <property type="entry name" value="INTEGRAL MEMBRANE PROTEIN-RELATED"/>
    <property type="match status" value="1"/>
</dbReference>
<evidence type="ECO:0000256" key="5">
    <source>
        <dbReference type="ARBA" id="ARBA00023136"/>
    </source>
</evidence>
<evidence type="ECO:0000259" key="8">
    <source>
        <dbReference type="Pfam" id="PF00482"/>
    </source>
</evidence>
<dbReference type="PANTHER" id="PTHR35007:SF3">
    <property type="entry name" value="POSSIBLE CONSERVED ALANINE RICH MEMBRANE PROTEIN"/>
    <property type="match status" value="1"/>
</dbReference>
<accession>A0ABD5E8W0</accession>
<feature type="region of interest" description="Disordered" evidence="6">
    <location>
        <begin position="105"/>
        <end position="129"/>
    </location>
</feature>
<evidence type="ECO:0000256" key="7">
    <source>
        <dbReference type="SAM" id="Phobius"/>
    </source>
</evidence>
<dbReference type="RefSeq" id="WP_311677338.1">
    <property type="nucleotide sequence ID" value="NZ_JAVRER010000033.1"/>
</dbReference>
<comment type="subcellular location">
    <subcellularLocation>
        <location evidence="1">Cell membrane</location>
        <topology evidence="1">Multi-pass membrane protein</topology>
    </subcellularLocation>
</comment>
<dbReference type="EMBL" id="JAVRER010000033">
    <property type="protein sequence ID" value="MDT0417798.1"/>
    <property type="molecule type" value="Genomic_DNA"/>
</dbReference>
<name>A0ABD5E8W0_9ACTN</name>
<keyword evidence="4 7" id="KW-1133">Transmembrane helix</keyword>
<organism evidence="9 10">
    <name type="scientific">Streptomyces evansiae</name>
    <dbReference type="NCBI Taxonomy" id="3075535"/>
    <lineage>
        <taxon>Bacteria</taxon>
        <taxon>Bacillati</taxon>
        <taxon>Actinomycetota</taxon>
        <taxon>Actinomycetes</taxon>
        <taxon>Kitasatosporales</taxon>
        <taxon>Streptomycetaceae</taxon>
        <taxon>Streptomyces</taxon>
    </lineage>
</organism>
<feature type="domain" description="Type II secretion system protein GspF" evidence="8">
    <location>
        <begin position="138"/>
        <end position="260"/>
    </location>
</feature>
<comment type="caution">
    <text evidence="9">The sequence shown here is derived from an EMBL/GenBank/DDBJ whole genome shotgun (WGS) entry which is preliminary data.</text>
</comment>
<protein>
    <submittedName>
        <fullName evidence="9">Type II secretion system F family protein</fullName>
    </submittedName>
</protein>
<gene>
    <name evidence="9" type="ORF">RM574_20145</name>
</gene>
<dbReference type="InterPro" id="IPR018076">
    <property type="entry name" value="T2SS_GspF_dom"/>
</dbReference>
<keyword evidence="2" id="KW-1003">Cell membrane</keyword>
<feature type="compositionally biased region" description="Basic and acidic residues" evidence="6">
    <location>
        <begin position="105"/>
        <end position="116"/>
    </location>
</feature>
<dbReference type="Pfam" id="PF00482">
    <property type="entry name" value="T2SSF"/>
    <property type="match status" value="1"/>
</dbReference>
<evidence type="ECO:0000256" key="2">
    <source>
        <dbReference type="ARBA" id="ARBA00022475"/>
    </source>
</evidence>
<keyword evidence="3 7" id="KW-0812">Transmembrane</keyword>
<dbReference type="AlphaFoldDB" id="A0ABD5E8W0"/>
<evidence type="ECO:0000256" key="4">
    <source>
        <dbReference type="ARBA" id="ARBA00022989"/>
    </source>
</evidence>
<evidence type="ECO:0000256" key="1">
    <source>
        <dbReference type="ARBA" id="ARBA00004651"/>
    </source>
</evidence>
<evidence type="ECO:0000256" key="6">
    <source>
        <dbReference type="SAM" id="MobiDB-lite"/>
    </source>
</evidence>
<proteinExistence type="predicted"/>
<dbReference type="Proteomes" id="UP001183607">
    <property type="component" value="Unassembled WGS sequence"/>
</dbReference>
<evidence type="ECO:0000313" key="9">
    <source>
        <dbReference type="EMBL" id="MDT0417798.1"/>
    </source>
</evidence>
<feature type="transmembrane region" description="Helical" evidence="7">
    <location>
        <begin position="245"/>
        <end position="268"/>
    </location>
</feature>
<sequence length="274" mass="28362">MNAEAVHRMGIALWALTLLLLPATLLARRRRAVVRGRGRRLFGAAWGGSPLRTGIRAEPAAARRWVSVVGAGCAVWSLVGGTPGAACGFTVACVVHRWMRADDVRRSRSASEDGRPPRNFRRPRRREEGTPADLPLAADLLAACVAAGAGPVEAAEAVGASLDGLVGERLRHVAAEIRLGGEPERAWALFGSLPGAGGLAGLLQRATVSGAPVAAPALALAADCRARWARGATAAARRAGVLVTAPLGLCFLPAFLILGVAPVLLGLAGELTRR</sequence>
<reference evidence="10" key="1">
    <citation type="submission" date="2023-07" db="EMBL/GenBank/DDBJ databases">
        <title>30 novel species of actinomycetes from the DSMZ collection.</title>
        <authorList>
            <person name="Nouioui I."/>
        </authorList>
    </citation>
    <scope>NUCLEOTIDE SEQUENCE [LARGE SCALE GENOMIC DNA]</scope>
    <source>
        <strain evidence="10">DSM 41982</strain>
    </source>
</reference>
<evidence type="ECO:0000256" key="3">
    <source>
        <dbReference type="ARBA" id="ARBA00022692"/>
    </source>
</evidence>